<reference evidence="1 2" key="1">
    <citation type="journal article" date="2013" name="Proc. Natl. Acad. Sci. U.S.A.">
        <title>Genome of an arbuscular mycorrhizal fungus provides insight into the oldest plant symbiosis.</title>
        <authorList>
            <person name="Tisserant E."/>
            <person name="Malbreil M."/>
            <person name="Kuo A."/>
            <person name="Kohler A."/>
            <person name="Symeonidi A."/>
            <person name="Balestrini R."/>
            <person name="Charron P."/>
            <person name="Duensing N."/>
            <person name="Frei Dit Frey N."/>
            <person name="Gianinazzi-Pearson V."/>
            <person name="Gilbert L.B."/>
            <person name="Handa Y."/>
            <person name="Herr J.R."/>
            <person name="Hijri M."/>
            <person name="Koul R."/>
            <person name="Kawaguchi M."/>
            <person name="Krajinski F."/>
            <person name="Lammers P.J."/>
            <person name="Masclaux F.G."/>
            <person name="Murat C."/>
            <person name="Morin E."/>
            <person name="Ndikumana S."/>
            <person name="Pagni M."/>
            <person name="Petitpierre D."/>
            <person name="Requena N."/>
            <person name="Rosikiewicz P."/>
            <person name="Riley R."/>
            <person name="Saito K."/>
            <person name="San Clemente H."/>
            <person name="Shapiro H."/>
            <person name="van Tuinen D."/>
            <person name="Becard G."/>
            <person name="Bonfante P."/>
            <person name="Paszkowski U."/>
            <person name="Shachar-Hill Y.Y."/>
            <person name="Tuskan G.A."/>
            <person name="Young P.W."/>
            <person name="Sanders I.R."/>
            <person name="Henrissat B."/>
            <person name="Rensing S.A."/>
            <person name="Grigoriev I.V."/>
            <person name="Corradi N."/>
            <person name="Roux C."/>
            <person name="Martin F."/>
        </authorList>
    </citation>
    <scope>NUCLEOTIDE SEQUENCE [LARGE SCALE GENOMIC DNA]</scope>
    <source>
        <strain evidence="1 2">DAOM 197198</strain>
    </source>
</reference>
<dbReference type="Proteomes" id="UP000018888">
    <property type="component" value="Unassembled WGS sequence"/>
</dbReference>
<evidence type="ECO:0000313" key="1">
    <source>
        <dbReference type="EMBL" id="POG62907.1"/>
    </source>
</evidence>
<proteinExistence type="predicted"/>
<comment type="caution">
    <text evidence="1">The sequence shown here is derived from an EMBL/GenBank/DDBJ whole genome shotgun (WGS) entry which is preliminary data.</text>
</comment>
<protein>
    <submittedName>
        <fullName evidence="1">Uncharacterized protein</fullName>
    </submittedName>
</protein>
<gene>
    <name evidence="1" type="ORF">GLOIN_2v1784755</name>
</gene>
<sequence>MEEDTSKYLGQDTLISYLREKNYRSSYHEFMDLHLDVIIASSSSFSNWKGLDEFWSFEFLKKAEKLRMDLKEKTKLEHSEIWLVLYWKKFIKEHEELISSQNIDYKEITKKKQMTKNNLEDKRLDSVVRELTIKKVNRASGTTEAYNENLINLYSGGGMDEVMKRLEEKFSPCCKTRRNKQLIKKAAMDLLQKNFMSYVMIIKDTISNVINVNCAIYYSATSGPSFGGDIIIYNSTSLTDYNIIRCKKKYYEKNMRFRRLFFYRGL</sequence>
<keyword evidence="2" id="KW-1185">Reference proteome</keyword>
<accession>A0A2P4PC32</accession>
<dbReference type="EMBL" id="AUPC02000284">
    <property type="protein sequence ID" value="POG62907.1"/>
    <property type="molecule type" value="Genomic_DNA"/>
</dbReference>
<dbReference type="AlphaFoldDB" id="A0A2P4PC32"/>
<dbReference type="VEuPathDB" id="FungiDB:RhiirFUN_007829"/>
<reference evidence="1 2" key="2">
    <citation type="journal article" date="2018" name="New Phytol.">
        <title>High intraspecific genome diversity in the model arbuscular mycorrhizal symbiont Rhizophagus irregularis.</title>
        <authorList>
            <person name="Chen E.C.H."/>
            <person name="Morin E."/>
            <person name="Beaudet D."/>
            <person name="Noel J."/>
            <person name="Yildirir G."/>
            <person name="Ndikumana S."/>
            <person name="Charron P."/>
            <person name="St-Onge C."/>
            <person name="Giorgi J."/>
            <person name="Kruger M."/>
            <person name="Marton T."/>
            <person name="Ropars J."/>
            <person name="Grigoriev I.V."/>
            <person name="Hainaut M."/>
            <person name="Henrissat B."/>
            <person name="Roux C."/>
            <person name="Martin F."/>
            <person name="Corradi N."/>
        </authorList>
    </citation>
    <scope>NUCLEOTIDE SEQUENCE [LARGE SCALE GENOMIC DNA]</scope>
    <source>
        <strain evidence="1 2">DAOM 197198</strain>
    </source>
</reference>
<organism evidence="1 2">
    <name type="scientific">Rhizophagus irregularis (strain DAOM 181602 / DAOM 197198 / MUCL 43194)</name>
    <name type="common">Arbuscular mycorrhizal fungus</name>
    <name type="synonym">Glomus intraradices</name>
    <dbReference type="NCBI Taxonomy" id="747089"/>
    <lineage>
        <taxon>Eukaryota</taxon>
        <taxon>Fungi</taxon>
        <taxon>Fungi incertae sedis</taxon>
        <taxon>Mucoromycota</taxon>
        <taxon>Glomeromycotina</taxon>
        <taxon>Glomeromycetes</taxon>
        <taxon>Glomerales</taxon>
        <taxon>Glomeraceae</taxon>
        <taxon>Rhizophagus</taxon>
    </lineage>
</organism>
<name>A0A2P4PC32_RHIID</name>
<evidence type="ECO:0000313" key="2">
    <source>
        <dbReference type="Proteomes" id="UP000018888"/>
    </source>
</evidence>